<reference evidence="1 2" key="1">
    <citation type="submission" date="2020-02" db="EMBL/GenBank/DDBJ databases">
        <authorList>
            <person name="Ma Q."/>
            <person name="Huang Y."/>
            <person name="Song X."/>
            <person name="Pei D."/>
        </authorList>
    </citation>
    <scope>NUCLEOTIDE SEQUENCE [LARGE SCALE GENOMIC DNA]</scope>
    <source>
        <strain evidence="1">Sxm20200214</strain>
        <tissue evidence="1">Leaf</tissue>
    </source>
</reference>
<gene>
    <name evidence="1" type="ORF">Bca52824_048222</name>
</gene>
<dbReference type="OrthoDB" id="10285482at2759"/>
<evidence type="ECO:0000313" key="2">
    <source>
        <dbReference type="Proteomes" id="UP000886595"/>
    </source>
</evidence>
<dbReference type="EMBL" id="JAAMPC010000010">
    <property type="protein sequence ID" value="KAG2288618.1"/>
    <property type="molecule type" value="Genomic_DNA"/>
</dbReference>
<accession>A0A8X7RKJ0</accession>
<dbReference type="Proteomes" id="UP000886595">
    <property type="component" value="Unassembled WGS sequence"/>
</dbReference>
<keyword evidence="2" id="KW-1185">Reference proteome</keyword>
<name>A0A8X7RKJ0_BRACI</name>
<organism evidence="1 2">
    <name type="scientific">Brassica carinata</name>
    <name type="common">Ethiopian mustard</name>
    <name type="synonym">Abyssinian cabbage</name>
    <dbReference type="NCBI Taxonomy" id="52824"/>
    <lineage>
        <taxon>Eukaryota</taxon>
        <taxon>Viridiplantae</taxon>
        <taxon>Streptophyta</taxon>
        <taxon>Embryophyta</taxon>
        <taxon>Tracheophyta</taxon>
        <taxon>Spermatophyta</taxon>
        <taxon>Magnoliopsida</taxon>
        <taxon>eudicotyledons</taxon>
        <taxon>Gunneridae</taxon>
        <taxon>Pentapetalae</taxon>
        <taxon>rosids</taxon>
        <taxon>malvids</taxon>
        <taxon>Brassicales</taxon>
        <taxon>Brassicaceae</taxon>
        <taxon>Brassiceae</taxon>
        <taxon>Brassica</taxon>
    </lineage>
</organism>
<evidence type="ECO:0000313" key="1">
    <source>
        <dbReference type="EMBL" id="KAG2288618.1"/>
    </source>
</evidence>
<proteinExistence type="predicted"/>
<sequence length="557" mass="64118">MVGQKSLCRHHLQRGLIIQDVNFDVSEMLEQTGIVFSHQEHCPMPKHVDFSKLAKHLIVNNDMLECTLPCDAFLTYSEIFWYTRIDVDSHTATGRGNIYRFKFDGRCMVLLLESELPILPLLFGVIGPRQMTKDSCTSSTVMWFAQYTIQNICNSEEIAVSLCFDILPSLLLSPCLMQRMQHEVLVVQLVKFSKHELSALVLLQWVDLQFNGQLKRILMNYLVEAALRPMHKNVIICVVMSVQNSSHEYDQVDTFGEEILKHVMISSLGFVGEVILKHGAVLSSSFCELESSYGEYIGQHELNFVFHVNTINGVVMCLIAPPADIFSSLVIGGRCLVHPRREQKLFHDKRGTEFLNWWPLGIDKVVWSIPNTCPSVPWIHFHVISLQIGCGVFTLGMEVNYGLQMDSNCRSTTLICWSTISFGSGKPLCFVLVNDIIFIHGYTSLRSRTSVMNEFLEHLNHPMYHVLDSVGPKRGIQFLWHMTRNILLDVNKVNWLNKDDYKCSQGKHTMHWMLTEDNEIKRNFRREKFTKDVFFLEVRQQHFPFRFDVESFKPGGT</sequence>
<protein>
    <submittedName>
        <fullName evidence="1">Uncharacterized protein</fullName>
    </submittedName>
</protein>
<dbReference type="AlphaFoldDB" id="A0A8X7RKJ0"/>
<comment type="caution">
    <text evidence="1">The sequence shown here is derived from an EMBL/GenBank/DDBJ whole genome shotgun (WGS) entry which is preliminary data.</text>
</comment>